<gene>
    <name evidence="1" type="ORF">PFLmoz3_04708</name>
</gene>
<reference evidence="1 2" key="1">
    <citation type="submission" date="2015-05" db="EMBL/GenBank/DDBJ databases">
        <title>A genomic and transcriptomic approach to investigate the blue pigment phenotype in Pseudomonas fluorescens.</title>
        <authorList>
            <person name="Andreani N.A."/>
            <person name="Cardazzo B."/>
        </authorList>
    </citation>
    <scope>NUCLEOTIDE SEQUENCE [LARGE SCALE GENOMIC DNA]</scope>
    <source>
        <strain evidence="1 2">Ps_22</strain>
    </source>
</reference>
<evidence type="ECO:0000313" key="2">
    <source>
        <dbReference type="Proteomes" id="UP000061348"/>
    </source>
</evidence>
<proteinExistence type="predicted"/>
<dbReference type="AlphaFoldDB" id="A0A125QHU9"/>
<organism evidence="1 2">
    <name type="scientific">Pseudomonas fluorescens</name>
    <dbReference type="NCBI Taxonomy" id="294"/>
    <lineage>
        <taxon>Bacteria</taxon>
        <taxon>Pseudomonadati</taxon>
        <taxon>Pseudomonadota</taxon>
        <taxon>Gammaproteobacteria</taxon>
        <taxon>Pseudomonadales</taxon>
        <taxon>Pseudomonadaceae</taxon>
        <taxon>Pseudomonas</taxon>
    </lineage>
</organism>
<name>A0A125QHU9_PSEFL</name>
<dbReference type="Proteomes" id="UP000061348">
    <property type="component" value="Unassembled WGS sequence"/>
</dbReference>
<dbReference type="EMBL" id="LCYA01000127">
    <property type="protein sequence ID" value="KWV85659.1"/>
    <property type="molecule type" value="Genomic_DNA"/>
</dbReference>
<protein>
    <submittedName>
        <fullName evidence="1">Uncharacterized protein</fullName>
    </submittedName>
</protein>
<accession>A0A125QHU9</accession>
<sequence>MINPEPPLTTPPRVSGFTPSTVRLAFKAIALLVVKAALLCNVLAPATVKAPVPSAAALPNVSVPAFKVVPPWKVLAPLRINSPVPALLTPAAPEITPFRVSPVEAPCTVKPPVPRVIRLARVRPLPVASIAPPLDVSTPLPNVALLLNCATPPLSVVLPLTNGPCNVQVPLLMARLLKLT</sequence>
<evidence type="ECO:0000313" key="1">
    <source>
        <dbReference type="EMBL" id="KWV85659.1"/>
    </source>
</evidence>
<comment type="caution">
    <text evidence="1">The sequence shown here is derived from an EMBL/GenBank/DDBJ whole genome shotgun (WGS) entry which is preliminary data.</text>
</comment>